<gene>
    <name evidence="2" type="ORF">D2V07_06495</name>
</gene>
<protein>
    <recommendedName>
        <fullName evidence="1">DNA mimic protein DMP19 C-terminal domain-containing protein</fullName>
    </recommendedName>
</protein>
<dbReference type="Proteomes" id="UP000286576">
    <property type="component" value="Unassembled WGS sequence"/>
</dbReference>
<dbReference type="Pfam" id="PF14300">
    <property type="entry name" value="DMP19"/>
    <property type="match status" value="1"/>
</dbReference>
<dbReference type="RefSeq" id="WP_119585872.1">
    <property type="nucleotide sequence ID" value="NZ_CAWODQ010000012.1"/>
</dbReference>
<evidence type="ECO:0000313" key="3">
    <source>
        <dbReference type="Proteomes" id="UP000286576"/>
    </source>
</evidence>
<evidence type="ECO:0000259" key="1">
    <source>
        <dbReference type="Pfam" id="PF14300"/>
    </source>
</evidence>
<comment type="caution">
    <text evidence="2">The sequence shown here is derived from an EMBL/GenBank/DDBJ whole genome shotgun (WGS) entry which is preliminary data.</text>
</comment>
<feature type="domain" description="DNA mimic protein DMP19 C-terminal" evidence="1">
    <location>
        <begin position="54"/>
        <end position="159"/>
    </location>
</feature>
<dbReference type="AlphaFoldDB" id="A0A418NV64"/>
<accession>A0A418NV64</accession>
<name>A0A418NV64_9SPHN</name>
<reference evidence="2 3" key="1">
    <citation type="submission" date="2018-08" db="EMBL/GenBank/DDBJ databases">
        <title>Erythrobacter zhengii sp.nov., a bacterium isolated from deep-sea sediment.</title>
        <authorList>
            <person name="Fang C."/>
            <person name="Wu Y.-H."/>
            <person name="Sun C."/>
            <person name="Wang H."/>
            <person name="Cheng H."/>
            <person name="Meng F.-X."/>
            <person name="Wang C.-S."/>
            <person name="Xu X.-W."/>
        </authorList>
    </citation>
    <scope>NUCLEOTIDE SEQUENCE [LARGE SCALE GENOMIC DNA]</scope>
    <source>
        <strain evidence="2 3">V18</strain>
    </source>
</reference>
<evidence type="ECO:0000313" key="2">
    <source>
        <dbReference type="EMBL" id="RIV87953.1"/>
    </source>
</evidence>
<dbReference type="InterPro" id="IPR025402">
    <property type="entry name" value="DMP19_C"/>
</dbReference>
<dbReference type="EMBL" id="QXFL01000002">
    <property type="protein sequence ID" value="RIV87953.1"/>
    <property type="molecule type" value="Genomic_DNA"/>
</dbReference>
<sequence>MYFWDHPKAATNVAIDSVIVRAGHAGADDPELLCMDIADFTFAMMQSGRYPMASIPQPALMGAAFKIYVGEVYNGGHAQFIGNSEWGADDVGLVSACLKHVEIPQVERIYADLLAYERTSPKTFHKADWRDQVLDALDKRLFALDRESIFAPLERWLKDSLTLFPVPAENWHSVVYELAARNRDPQGHKGH</sequence>
<organism evidence="2 3">
    <name type="scientific">Aurantiacibacter zhengii</name>
    <dbReference type="NCBI Taxonomy" id="2307003"/>
    <lineage>
        <taxon>Bacteria</taxon>
        <taxon>Pseudomonadati</taxon>
        <taxon>Pseudomonadota</taxon>
        <taxon>Alphaproteobacteria</taxon>
        <taxon>Sphingomonadales</taxon>
        <taxon>Erythrobacteraceae</taxon>
        <taxon>Aurantiacibacter</taxon>
    </lineage>
</organism>
<keyword evidence="3" id="KW-1185">Reference proteome</keyword>
<dbReference type="OrthoDB" id="7605676at2"/>
<proteinExistence type="predicted"/>